<proteinExistence type="inferred from homology"/>
<evidence type="ECO:0000256" key="1">
    <source>
        <dbReference type="ARBA" id="ARBA00007119"/>
    </source>
</evidence>
<dbReference type="SUPFAM" id="SSF140959">
    <property type="entry name" value="Indolic compounds 2,3-dioxygenase-like"/>
    <property type="match status" value="1"/>
</dbReference>
<dbReference type="GO" id="GO:0019441">
    <property type="term" value="P:L-tryptophan catabolic process to kynurenine"/>
    <property type="evidence" value="ECO:0007669"/>
    <property type="project" value="UniProtKB-UniRule"/>
</dbReference>
<organism evidence="5 6">
    <name type="scientific">Penicillium malachiteum</name>
    <dbReference type="NCBI Taxonomy" id="1324776"/>
    <lineage>
        <taxon>Eukaryota</taxon>
        <taxon>Fungi</taxon>
        <taxon>Dikarya</taxon>
        <taxon>Ascomycota</taxon>
        <taxon>Pezizomycotina</taxon>
        <taxon>Eurotiomycetes</taxon>
        <taxon>Eurotiomycetidae</taxon>
        <taxon>Eurotiales</taxon>
        <taxon>Aspergillaceae</taxon>
        <taxon>Penicillium</taxon>
    </lineage>
</organism>
<dbReference type="EMBL" id="JAQJAN010000017">
    <property type="protein sequence ID" value="KAJ5710001.1"/>
    <property type="molecule type" value="Genomic_DNA"/>
</dbReference>
<dbReference type="AlphaFoldDB" id="A0AAD6MSJ4"/>
<protein>
    <recommendedName>
        <fullName evidence="4">Indoleamine 2,3-dioxygenase</fullName>
        <ecNumber evidence="4">1.13.11.52</ecNumber>
    </recommendedName>
</protein>
<keyword evidence="4" id="KW-0349">Heme</keyword>
<reference evidence="5" key="1">
    <citation type="journal article" date="2023" name="IMA Fungus">
        <title>Comparative genomic study of the Penicillium genus elucidates a diverse pangenome and 15 lateral gene transfer events.</title>
        <authorList>
            <person name="Petersen C."/>
            <person name="Sorensen T."/>
            <person name="Nielsen M.R."/>
            <person name="Sondergaard T.E."/>
            <person name="Sorensen J.L."/>
            <person name="Fitzpatrick D.A."/>
            <person name="Frisvad J.C."/>
            <person name="Nielsen K.L."/>
        </authorList>
    </citation>
    <scope>NUCLEOTIDE SEQUENCE</scope>
    <source>
        <strain evidence="5">IBT 17514</strain>
    </source>
</reference>
<keyword evidence="3 4" id="KW-0408">Iron</keyword>
<dbReference type="PANTHER" id="PTHR28657">
    <property type="entry name" value="INDOLEAMINE 2,3-DIOXYGENASE"/>
    <property type="match status" value="1"/>
</dbReference>
<dbReference type="InterPro" id="IPR000898">
    <property type="entry name" value="Indolamine_dOase"/>
</dbReference>
<dbReference type="InterPro" id="IPR037217">
    <property type="entry name" value="Trp/Indoleamine_2_3_dOase-like"/>
</dbReference>
<keyword evidence="4" id="KW-0560">Oxidoreductase</keyword>
<dbReference type="EC" id="1.13.11.52" evidence="4"/>
<dbReference type="Pfam" id="PF01231">
    <property type="entry name" value="IDO"/>
    <property type="match status" value="1"/>
</dbReference>
<dbReference type="GO" id="GO:0033754">
    <property type="term" value="F:indoleamine 2,3-dioxygenase activity"/>
    <property type="evidence" value="ECO:0007669"/>
    <property type="project" value="UniProtKB-EC"/>
</dbReference>
<dbReference type="GO" id="GO:0020037">
    <property type="term" value="F:heme binding"/>
    <property type="evidence" value="ECO:0007669"/>
    <property type="project" value="UniProtKB-UniRule"/>
</dbReference>
<evidence type="ECO:0000256" key="2">
    <source>
        <dbReference type="ARBA" id="ARBA00022723"/>
    </source>
</evidence>
<dbReference type="PANTHER" id="PTHR28657:SF5">
    <property type="entry name" value="INDOLEAMINE 2,3-DIOXYGENASE"/>
    <property type="match status" value="1"/>
</dbReference>
<dbReference type="GO" id="GO:0046872">
    <property type="term" value="F:metal ion binding"/>
    <property type="evidence" value="ECO:0007669"/>
    <property type="project" value="UniProtKB-UniRule"/>
</dbReference>
<keyword evidence="2 4" id="KW-0479">Metal-binding</keyword>
<name>A0AAD6MSJ4_9EURO</name>
<dbReference type="Proteomes" id="UP001215712">
    <property type="component" value="Unassembled WGS sequence"/>
</dbReference>
<evidence type="ECO:0000313" key="5">
    <source>
        <dbReference type="EMBL" id="KAJ5710001.1"/>
    </source>
</evidence>
<evidence type="ECO:0000256" key="3">
    <source>
        <dbReference type="ARBA" id="ARBA00023004"/>
    </source>
</evidence>
<sequence length="121" mass="13877">MGSDIELPTLEAYDLSPRTGFLSEVVSDETDLHPYYQLWIDVTQRLQDLIMQNQIRKVIDGLPVLSCQRLETISQRRKAYSILGFICHTDIWGGDEPAEIAPEPRHDRVLALIEKWNNVGL</sequence>
<evidence type="ECO:0000256" key="4">
    <source>
        <dbReference type="RuleBase" id="RU369119"/>
    </source>
</evidence>
<evidence type="ECO:0000313" key="6">
    <source>
        <dbReference type="Proteomes" id="UP001215712"/>
    </source>
</evidence>
<gene>
    <name evidence="5" type="ORF">N7493_009593</name>
</gene>
<accession>A0AAD6MSJ4</accession>
<comment type="similarity">
    <text evidence="1 4">Belongs to the indoleamine 2,3-dioxygenase family.</text>
</comment>
<reference evidence="5" key="2">
    <citation type="submission" date="2023-01" db="EMBL/GenBank/DDBJ databases">
        <authorList>
            <person name="Petersen C."/>
        </authorList>
    </citation>
    <scope>NUCLEOTIDE SEQUENCE</scope>
    <source>
        <strain evidence="5">IBT 17514</strain>
    </source>
</reference>
<comment type="catalytic activity">
    <reaction evidence="4">
        <text>L-tryptophan + O2 = N-formyl-L-kynurenine</text>
        <dbReference type="Rhea" id="RHEA:24536"/>
        <dbReference type="ChEBI" id="CHEBI:15379"/>
        <dbReference type="ChEBI" id="CHEBI:57912"/>
        <dbReference type="ChEBI" id="CHEBI:58629"/>
    </reaction>
</comment>
<dbReference type="GO" id="GO:0005737">
    <property type="term" value="C:cytoplasm"/>
    <property type="evidence" value="ECO:0007669"/>
    <property type="project" value="TreeGrafter"/>
</dbReference>
<dbReference type="GO" id="GO:0034354">
    <property type="term" value="P:'de novo' NAD+ biosynthetic process from L-tryptophan"/>
    <property type="evidence" value="ECO:0007669"/>
    <property type="project" value="TreeGrafter"/>
</dbReference>
<comment type="function">
    <text evidence="4">Produces N-formyl-kynurenine through the oxidation of tryptophan.</text>
</comment>
<keyword evidence="4" id="KW-0223">Dioxygenase</keyword>
<keyword evidence="6" id="KW-1185">Reference proteome</keyword>
<comment type="caution">
    <text evidence="5">The sequence shown here is derived from an EMBL/GenBank/DDBJ whole genome shotgun (WGS) entry which is preliminary data.</text>
</comment>